<name>A0A8S1QUL6_9CILI</name>
<sequence>MSQIQITKKIRKTRAKKKNLVESSKIVFFKIFAFLTPQEKLKCRFVCRNFNYYAIQSIESLNFQAQNTKMKAFKPFIAKCTNLKYLIYPCLYKRVQMTSLVGKKKRPQIREITHLWFRSYEDIADLMKLNTGLIALELKFNFRGIAAPQISQDVQEILLNSSIEEIIIKEQQIADLAIIELMKHKITCIKLEVKNDQNQLIEKLISIELRLKKLYLKMTFVDNRIEESLNFFLQQQQELEVLYLDFRKGVDLQNHKKLKTIILENVSDLKSSMKFPSVLVEKVIIKSFYITQKDVKFLLQNFCHYKILDISSIQGCWIDILLEKKKAETPIQDQEKQLNVYLSKDIFRGLQQILGISQIKLYQLEPIENLFNYFQ</sequence>
<evidence type="ECO:0000313" key="1">
    <source>
        <dbReference type="EMBL" id="CAD8119468.1"/>
    </source>
</evidence>
<comment type="caution">
    <text evidence="1">The sequence shown here is derived from an EMBL/GenBank/DDBJ whole genome shotgun (WGS) entry which is preliminary data.</text>
</comment>
<dbReference type="AlphaFoldDB" id="A0A8S1QUL6"/>
<keyword evidence="2" id="KW-1185">Reference proteome</keyword>
<reference evidence="1" key="1">
    <citation type="submission" date="2021-01" db="EMBL/GenBank/DDBJ databases">
        <authorList>
            <consortium name="Genoscope - CEA"/>
            <person name="William W."/>
        </authorList>
    </citation>
    <scope>NUCLEOTIDE SEQUENCE</scope>
</reference>
<dbReference type="OrthoDB" id="304742at2759"/>
<evidence type="ECO:0008006" key="3">
    <source>
        <dbReference type="Google" id="ProtNLM"/>
    </source>
</evidence>
<protein>
    <recommendedName>
        <fullName evidence="3">F-box domain-containing protein</fullName>
    </recommendedName>
</protein>
<accession>A0A8S1QUL6</accession>
<proteinExistence type="predicted"/>
<organism evidence="1 2">
    <name type="scientific">Paramecium sonneborni</name>
    <dbReference type="NCBI Taxonomy" id="65129"/>
    <lineage>
        <taxon>Eukaryota</taxon>
        <taxon>Sar</taxon>
        <taxon>Alveolata</taxon>
        <taxon>Ciliophora</taxon>
        <taxon>Intramacronucleata</taxon>
        <taxon>Oligohymenophorea</taxon>
        <taxon>Peniculida</taxon>
        <taxon>Parameciidae</taxon>
        <taxon>Paramecium</taxon>
    </lineage>
</organism>
<gene>
    <name evidence="1" type="ORF">PSON_ATCC_30995.1.T1210103</name>
</gene>
<evidence type="ECO:0000313" key="2">
    <source>
        <dbReference type="Proteomes" id="UP000692954"/>
    </source>
</evidence>
<dbReference type="Proteomes" id="UP000692954">
    <property type="component" value="Unassembled WGS sequence"/>
</dbReference>
<dbReference type="EMBL" id="CAJJDN010000121">
    <property type="protein sequence ID" value="CAD8119468.1"/>
    <property type="molecule type" value="Genomic_DNA"/>
</dbReference>